<proteinExistence type="predicted"/>
<feature type="domain" description="Acyltransferase 3" evidence="2">
    <location>
        <begin position="7"/>
        <end position="307"/>
    </location>
</feature>
<gene>
    <name evidence="3" type="ORF">GCM10010970_15450</name>
</gene>
<feature type="transmembrane region" description="Helical" evidence="1">
    <location>
        <begin position="12"/>
        <end position="28"/>
    </location>
</feature>
<feature type="transmembrane region" description="Helical" evidence="1">
    <location>
        <begin position="299"/>
        <end position="321"/>
    </location>
</feature>
<name>A0ABQ2P7T1_9NEIS</name>
<dbReference type="InterPro" id="IPR002656">
    <property type="entry name" value="Acyl_transf_3_dom"/>
</dbReference>
<evidence type="ECO:0000313" key="4">
    <source>
        <dbReference type="Proteomes" id="UP000637267"/>
    </source>
</evidence>
<feature type="transmembrane region" description="Helical" evidence="1">
    <location>
        <begin position="195"/>
        <end position="212"/>
    </location>
</feature>
<keyword evidence="1" id="KW-1133">Transmembrane helix</keyword>
<accession>A0ABQ2P7T1</accession>
<feature type="transmembrane region" description="Helical" evidence="1">
    <location>
        <begin position="143"/>
        <end position="162"/>
    </location>
</feature>
<dbReference type="RefSeq" id="WP_188703707.1">
    <property type="nucleotide sequence ID" value="NZ_BMLX01000002.1"/>
</dbReference>
<reference evidence="4" key="1">
    <citation type="journal article" date="2019" name="Int. J. Syst. Evol. Microbiol.">
        <title>The Global Catalogue of Microorganisms (GCM) 10K type strain sequencing project: providing services to taxonomists for standard genome sequencing and annotation.</title>
        <authorList>
            <consortium name="The Broad Institute Genomics Platform"/>
            <consortium name="The Broad Institute Genome Sequencing Center for Infectious Disease"/>
            <person name="Wu L."/>
            <person name="Ma J."/>
        </authorList>
    </citation>
    <scope>NUCLEOTIDE SEQUENCE [LARGE SCALE GENOMIC DNA]</scope>
    <source>
        <strain evidence="4">CGMCC 1.8859</strain>
    </source>
</reference>
<organism evidence="3 4">
    <name type="scientific">Silvimonas iriomotensis</name>
    <dbReference type="NCBI Taxonomy" id="449662"/>
    <lineage>
        <taxon>Bacteria</taxon>
        <taxon>Pseudomonadati</taxon>
        <taxon>Pseudomonadota</taxon>
        <taxon>Betaproteobacteria</taxon>
        <taxon>Neisseriales</taxon>
        <taxon>Chitinibacteraceae</taxon>
        <taxon>Silvimonas</taxon>
    </lineage>
</organism>
<feature type="transmembrane region" description="Helical" evidence="1">
    <location>
        <begin position="232"/>
        <end position="250"/>
    </location>
</feature>
<evidence type="ECO:0000313" key="3">
    <source>
        <dbReference type="EMBL" id="GGP20486.1"/>
    </source>
</evidence>
<protein>
    <recommendedName>
        <fullName evidence="2">Acyltransferase 3 domain-containing protein</fullName>
    </recommendedName>
</protein>
<feature type="transmembrane region" description="Helical" evidence="1">
    <location>
        <begin position="76"/>
        <end position="95"/>
    </location>
</feature>
<feature type="transmembrane region" description="Helical" evidence="1">
    <location>
        <begin position="34"/>
        <end position="55"/>
    </location>
</feature>
<keyword evidence="1" id="KW-0812">Transmembrane</keyword>
<evidence type="ECO:0000256" key="1">
    <source>
        <dbReference type="SAM" id="Phobius"/>
    </source>
</evidence>
<keyword evidence="1" id="KW-0472">Membrane</keyword>
<dbReference type="Proteomes" id="UP000637267">
    <property type="component" value="Unassembled WGS sequence"/>
</dbReference>
<dbReference type="EMBL" id="BMLX01000002">
    <property type="protein sequence ID" value="GGP20486.1"/>
    <property type="molecule type" value="Genomic_DNA"/>
</dbReference>
<evidence type="ECO:0000259" key="2">
    <source>
        <dbReference type="Pfam" id="PF01757"/>
    </source>
</evidence>
<feature type="transmembrane region" description="Helical" evidence="1">
    <location>
        <begin position="115"/>
        <end position="136"/>
    </location>
</feature>
<comment type="caution">
    <text evidence="3">The sequence shown here is derived from an EMBL/GenBank/DDBJ whole genome shotgun (WGS) entry which is preliminary data.</text>
</comment>
<keyword evidence="4" id="KW-1185">Reference proteome</keyword>
<sequence>MLRDPLLDGLKGFAVISVVFIHSVFWSGDSYTPAWLHGACLWLDVPLFFFLAGWSCSKVASPRKTWLNLWRLQWRYMAFVSVVWLGYVLSGHHLPALRLLEWYLHDYRMAAGDDVVMGSMWFMRVYLGVSAAAIALIWFHERAALTVALVLVGTLFLSQLAPDADWDTGWLPIVAFGMFYLPLFLLGYCHARQRLPWYWFALITLQAIWQLCCTPQLHDALVHLQTYKFPPQALYFACSWLSLCTLLLLTRWRPVSWLFTQEPLRWVGRNAIYVFFAQGVSATLIYAPVSLLADLQLPWYILLPPMFALNLYCALMGARLLKAVEALVMAQWPGRVPPRAVPAPVPASTKRGA</sequence>
<feature type="transmembrane region" description="Helical" evidence="1">
    <location>
        <begin position="271"/>
        <end position="293"/>
    </location>
</feature>
<feature type="transmembrane region" description="Helical" evidence="1">
    <location>
        <begin position="168"/>
        <end position="188"/>
    </location>
</feature>
<dbReference type="Pfam" id="PF01757">
    <property type="entry name" value="Acyl_transf_3"/>
    <property type="match status" value="1"/>
</dbReference>